<dbReference type="SUPFAM" id="SSF49842">
    <property type="entry name" value="TNF-like"/>
    <property type="match status" value="1"/>
</dbReference>
<evidence type="ECO:0000313" key="4">
    <source>
        <dbReference type="RefSeq" id="XP_013068138.2"/>
    </source>
</evidence>
<evidence type="ECO:0000256" key="1">
    <source>
        <dbReference type="SAM" id="Coils"/>
    </source>
</evidence>
<dbReference type="RefSeq" id="XP_013068138.2">
    <property type="nucleotide sequence ID" value="XM_013212684.2"/>
</dbReference>
<feature type="domain" description="C1q" evidence="2">
    <location>
        <begin position="265"/>
        <end position="402"/>
    </location>
</feature>
<protein>
    <submittedName>
        <fullName evidence="4">Uncharacterized protein LOC106056095</fullName>
    </submittedName>
</protein>
<feature type="coiled-coil region" evidence="1">
    <location>
        <begin position="155"/>
        <end position="182"/>
    </location>
</feature>
<dbReference type="Pfam" id="PF00386">
    <property type="entry name" value="C1q"/>
    <property type="match status" value="1"/>
</dbReference>
<organism evidence="3 4">
    <name type="scientific">Biomphalaria glabrata</name>
    <name type="common">Bloodfluke planorb</name>
    <name type="synonym">Freshwater snail</name>
    <dbReference type="NCBI Taxonomy" id="6526"/>
    <lineage>
        <taxon>Eukaryota</taxon>
        <taxon>Metazoa</taxon>
        <taxon>Spiralia</taxon>
        <taxon>Lophotrochozoa</taxon>
        <taxon>Mollusca</taxon>
        <taxon>Gastropoda</taxon>
        <taxon>Heterobranchia</taxon>
        <taxon>Euthyneura</taxon>
        <taxon>Panpulmonata</taxon>
        <taxon>Hygrophila</taxon>
        <taxon>Lymnaeoidea</taxon>
        <taxon>Planorbidae</taxon>
        <taxon>Biomphalaria</taxon>
    </lineage>
</organism>
<dbReference type="OrthoDB" id="6157211at2759"/>
<sequence>MRPVRQLKIITSQLELLEDLRIQLDSLLVYINNVLKTGESWIEKKDDTQTFLEVNMLLANETSNCIQKCLDIARENQELFQTSSSTEQKWLVSRPEQSISSDDSMLQSSIVHNDEIEKSISSIKSISKSNEENCATLLRYYDTLNNLTNAQSEKMQIMDQQLKEQTKQFEAMRRQQDETEKSYRQKLDEVRSDLIAVRAAQSSKISYTQSGASSKAKDTAKRGNILEDLDDVEFDDLFPPETPTSEKKNDCDVGVFEGRLALLERNRSPVAVDVSVDELIERNIKQGEILKCFNSVLFNKGNNYNLTTGIFTAPFSGLYMCSLFIDINQLQDLQFCVCRKAANGSESVVVTTHANKKNSTFCDIGLVDLKPSDKLYVKAMSDCVRIQFNFYSHFMCILLNKY</sequence>
<evidence type="ECO:0000313" key="3">
    <source>
        <dbReference type="Proteomes" id="UP001165740"/>
    </source>
</evidence>
<dbReference type="InterPro" id="IPR008983">
    <property type="entry name" value="Tumour_necrosis_fac-like_dom"/>
</dbReference>
<accession>A0A9U8E0A6</accession>
<gene>
    <name evidence="4" type="primary">LOC106056095</name>
</gene>
<dbReference type="Gene3D" id="2.60.120.40">
    <property type="match status" value="1"/>
</dbReference>
<evidence type="ECO:0000259" key="2">
    <source>
        <dbReference type="PROSITE" id="PS50871"/>
    </source>
</evidence>
<dbReference type="InterPro" id="IPR001073">
    <property type="entry name" value="C1q_dom"/>
</dbReference>
<dbReference type="AlphaFoldDB" id="A0A9U8E0A6"/>
<keyword evidence="1" id="KW-0175">Coiled coil</keyword>
<keyword evidence="3" id="KW-1185">Reference proteome</keyword>
<reference evidence="4" key="1">
    <citation type="submission" date="2025-08" db="UniProtKB">
        <authorList>
            <consortium name="RefSeq"/>
        </authorList>
    </citation>
    <scope>IDENTIFICATION</scope>
</reference>
<dbReference type="GeneID" id="106056095"/>
<dbReference type="KEGG" id="bgt:106056095"/>
<dbReference type="PROSITE" id="PS50871">
    <property type="entry name" value="C1Q"/>
    <property type="match status" value="1"/>
</dbReference>
<proteinExistence type="predicted"/>
<name>A0A9U8E0A6_BIOGL</name>
<dbReference type="Proteomes" id="UP001165740">
    <property type="component" value="Chromosome 1"/>
</dbReference>